<proteinExistence type="predicted"/>
<dbReference type="InterPro" id="IPR036890">
    <property type="entry name" value="HATPase_C_sf"/>
</dbReference>
<keyword evidence="12" id="KW-0902">Two-component regulatory system</keyword>
<dbReference type="Pfam" id="PF14689">
    <property type="entry name" value="SPOB_a"/>
    <property type="match status" value="1"/>
</dbReference>
<organism evidence="16 17">
    <name type="scientific">Desulfosporosinus fructosivorans</name>
    <dbReference type="NCBI Taxonomy" id="2018669"/>
    <lineage>
        <taxon>Bacteria</taxon>
        <taxon>Bacillati</taxon>
        <taxon>Bacillota</taxon>
        <taxon>Clostridia</taxon>
        <taxon>Eubacteriales</taxon>
        <taxon>Desulfitobacteriaceae</taxon>
        <taxon>Desulfosporosinus</taxon>
    </lineage>
</organism>
<dbReference type="InterPro" id="IPR029151">
    <property type="entry name" value="Sensor-like_sf"/>
</dbReference>
<dbReference type="Proteomes" id="UP000298460">
    <property type="component" value="Unassembled WGS sequence"/>
</dbReference>
<dbReference type="GO" id="GO:0005886">
    <property type="term" value="C:plasma membrane"/>
    <property type="evidence" value="ECO:0007669"/>
    <property type="project" value="UniProtKB-SubCell"/>
</dbReference>
<reference evidence="16 17" key="1">
    <citation type="submission" date="2019-03" db="EMBL/GenBank/DDBJ databases">
        <title>Draft Genome Sequence of Desulfosporosinus fructosivorans Strain 63.6F, Isolated from Marine Sediment in the Baltic Sea.</title>
        <authorList>
            <person name="Hausmann B."/>
            <person name="Vandieken V."/>
            <person name="Pjevac P."/>
            <person name="Schreck K."/>
            <person name="Herbold C.W."/>
            <person name="Loy A."/>
        </authorList>
    </citation>
    <scope>NUCLEOTIDE SEQUENCE [LARGE SCALE GENOMIC DNA]</scope>
    <source>
        <strain evidence="16 17">63.6F</strain>
    </source>
</reference>
<evidence type="ECO:0000256" key="11">
    <source>
        <dbReference type="ARBA" id="ARBA00022989"/>
    </source>
</evidence>
<dbReference type="SMART" id="SM00091">
    <property type="entry name" value="PAS"/>
    <property type="match status" value="1"/>
</dbReference>
<dbReference type="GO" id="GO:0000155">
    <property type="term" value="F:phosphorelay sensor kinase activity"/>
    <property type="evidence" value="ECO:0007669"/>
    <property type="project" value="InterPro"/>
</dbReference>
<name>A0A4Z0RA32_9FIRM</name>
<dbReference type="SMART" id="SM00387">
    <property type="entry name" value="HATPase_c"/>
    <property type="match status" value="1"/>
</dbReference>
<feature type="transmembrane region" description="Helical" evidence="14">
    <location>
        <begin position="174"/>
        <end position="195"/>
    </location>
</feature>
<dbReference type="GO" id="GO:0006355">
    <property type="term" value="P:regulation of DNA-templated transcription"/>
    <property type="evidence" value="ECO:0007669"/>
    <property type="project" value="InterPro"/>
</dbReference>
<evidence type="ECO:0000256" key="10">
    <source>
        <dbReference type="ARBA" id="ARBA00022840"/>
    </source>
</evidence>
<keyword evidence="4" id="KW-1003">Cell membrane</keyword>
<evidence type="ECO:0000313" key="17">
    <source>
        <dbReference type="Proteomes" id="UP000298460"/>
    </source>
</evidence>
<dbReference type="Pfam" id="PF17203">
    <property type="entry name" value="sCache_3_2"/>
    <property type="match status" value="1"/>
</dbReference>
<dbReference type="SUPFAM" id="SSF103190">
    <property type="entry name" value="Sensory domain-like"/>
    <property type="match status" value="1"/>
</dbReference>
<evidence type="ECO:0000256" key="7">
    <source>
        <dbReference type="ARBA" id="ARBA00022692"/>
    </source>
</evidence>
<keyword evidence="17" id="KW-1185">Reference proteome</keyword>
<dbReference type="AlphaFoldDB" id="A0A4Z0RA32"/>
<dbReference type="InterPro" id="IPR039506">
    <property type="entry name" value="SPOB_a"/>
</dbReference>
<evidence type="ECO:0000256" key="3">
    <source>
        <dbReference type="ARBA" id="ARBA00012438"/>
    </source>
</evidence>
<keyword evidence="8" id="KW-0547">Nucleotide-binding</keyword>
<evidence type="ECO:0000256" key="2">
    <source>
        <dbReference type="ARBA" id="ARBA00004651"/>
    </source>
</evidence>
<feature type="domain" description="Histidine kinase" evidence="15">
    <location>
        <begin position="426"/>
        <end position="530"/>
    </location>
</feature>
<dbReference type="InterPro" id="IPR035965">
    <property type="entry name" value="PAS-like_dom_sf"/>
</dbReference>
<dbReference type="PRINTS" id="PR00344">
    <property type="entry name" value="BCTRLSENSOR"/>
</dbReference>
<dbReference type="InterPro" id="IPR005467">
    <property type="entry name" value="His_kinase_dom"/>
</dbReference>
<dbReference type="OrthoDB" id="9792686at2"/>
<evidence type="ECO:0000313" key="16">
    <source>
        <dbReference type="EMBL" id="TGE39698.1"/>
    </source>
</evidence>
<keyword evidence="7 14" id="KW-0812">Transmembrane</keyword>
<dbReference type="SUPFAM" id="SSF55890">
    <property type="entry name" value="Sporulation response regulatory protein Spo0B"/>
    <property type="match status" value="1"/>
</dbReference>
<dbReference type="Gene3D" id="1.10.287.130">
    <property type="match status" value="1"/>
</dbReference>
<dbReference type="EC" id="2.7.13.3" evidence="3"/>
<dbReference type="InterPro" id="IPR003594">
    <property type="entry name" value="HATPase_dom"/>
</dbReference>
<evidence type="ECO:0000256" key="6">
    <source>
        <dbReference type="ARBA" id="ARBA00022679"/>
    </source>
</evidence>
<dbReference type="InterPro" id="IPR013767">
    <property type="entry name" value="PAS_fold"/>
</dbReference>
<accession>A0A4Z0RA32</accession>
<evidence type="ECO:0000256" key="4">
    <source>
        <dbReference type="ARBA" id="ARBA00022475"/>
    </source>
</evidence>
<comment type="subcellular location">
    <subcellularLocation>
        <location evidence="2">Cell membrane</location>
        <topology evidence="2">Multi-pass membrane protein</topology>
    </subcellularLocation>
</comment>
<keyword evidence="10" id="KW-0067">ATP-binding</keyword>
<evidence type="ECO:0000256" key="1">
    <source>
        <dbReference type="ARBA" id="ARBA00000085"/>
    </source>
</evidence>
<keyword evidence="5" id="KW-0597">Phosphoprotein</keyword>
<dbReference type="NCBIfam" id="NF008298">
    <property type="entry name" value="PRK11086.1"/>
    <property type="match status" value="1"/>
</dbReference>
<dbReference type="PANTHER" id="PTHR43547:SF10">
    <property type="entry name" value="SENSOR HISTIDINE KINASE DCUS"/>
    <property type="match status" value="1"/>
</dbReference>
<evidence type="ECO:0000256" key="9">
    <source>
        <dbReference type="ARBA" id="ARBA00022777"/>
    </source>
</evidence>
<dbReference type="SUPFAM" id="SSF55874">
    <property type="entry name" value="ATPase domain of HSP90 chaperone/DNA topoisomerase II/histidine kinase"/>
    <property type="match status" value="1"/>
</dbReference>
<sequence length="536" mass="58369">MRQRGPLFSLQTIMTLLVCAVVALSLTVTDILISQEIADNTQQNLEDKATTIARIVAHSPLVIEALNGQRAEAEIQPFANDIRKITAVEFIVVMDMQGIRKSHPDINKVGQPFVGGDEGAALEGHELVSIAKGTLGMSLRAFTPIVTSSGKQVGAVAVGILLNNVNQAVAQSRLIIYISVGLGLMVGVIGAIFLARKIKNIMFGLEPKEIAKMLEERSAMLESVREGILAIDTDSRITLANAAALRLFNRAGISGDPVGEKVADCIPNTLMNNVLETGSAELDQELDLFGITIVTNIIPLCVKGKSVGAIATFRDKTEIKQMAEELTGVLLYADALRAQAHEFMNKLHVILGMVHMEYYDQLSTYISKIAHQHQSEVGFIVRHIKDPVLAGFILGKMSYAREVGAELVLFEECFLPVPADPEVIHEIVTVFGNLVDNALEAVVDCPLRQIDVNFSYEDNVLSLEVKDTGPGINDDLKSQIFSKGYSTKGTKRGLGLYLVKRSVEKLNGKIEIASEEGQGTQFKVSLPYKNKDGWME</sequence>
<evidence type="ECO:0000256" key="12">
    <source>
        <dbReference type="ARBA" id="ARBA00023012"/>
    </source>
</evidence>
<dbReference type="EMBL" id="SPQQ01000001">
    <property type="protein sequence ID" value="TGE39698.1"/>
    <property type="molecule type" value="Genomic_DNA"/>
</dbReference>
<dbReference type="InterPro" id="IPR033463">
    <property type="entry name" value="sCache_3"/>
</dbReference>
<dbReference type="GO" id="GO:0005524">
    <property type="term" value="F:ATP binding"/>
    <property type="evidence" value="ECO:0007669"/>
    <property type="project" value="UniProtKB-KW"/>
</dbReference>
<protein>
    <recommendedName>
        <fullName evidence="3">histidine kinase</fullName>
        <ecNumber evidence="3">2.7.13.3</ecNumber>
    </recommendedName>
</protein>
<evidence type="ECO:0000259" key="15">
    <source>
        <dbReference type="PROSITE" id="PS50109"/>
    </source>
</evidence>
<dbReference type="InterPro" id="IPR000014">
    <property type="entry name" value="PAS"/>
</dbReference>
<dbReference type="Gene3D" id="3.30.565.10">
    <property type="entry name" value="Histidine kinase-like ATPase, C-terminal domain"/>
    <property type="match status" value="1"/>
</dbReference>
<dbReference type="InterPro" id="IPR016120">
    <property type="entry name" value="Sig_transdc_His_kin_SpoOB"/>
</dbReference>
<evidence type="ECO:0000256" key="8">
    <source>
        <dbReference type="ARBA" id="ARBA00022741"/>
    </source>
</evidence>
<comment type="caution">
    <text evidence="16">The sequence shown here is derived from an EMBL/GenBank/DDBJ whole genome shotgun (WGS) entry which is preliminary data.</text>
</comment>
<dbReference type="Gene3D" id="3.30.450.20">
    <property type="entry name" value="PAS domain"/>
    <property type="match status" value="2"/>
</dbReference>
<dbReference type="Pfam" id="PF00989">
    <property type="entry name" value="PAS"/>
    <property type="match status" value="1"/>
</dbReference>
<keyword evidence="9 16" id="KW-0418">Kinase</keyword>
<gene>
    <name evidence="16" type="primary">dcuS</name>
    <name evidence="16" type="ORF">E4K67_01490</name>
</gene>
<keyword evidence="6 16" id="KW-0808">Transferase</keyword>
<evidence type="ECO:0000256" key="5">
    <source>
        <dbReference type="ARBA" id="ARBA00022553"/>
    </source>
</evidence>
<comment type="catalytic activity">
    <reaction evidence="1">
        <text>ATP + protein L-histidine = ADP + protein N-phospho-L-histidine.</text>
        <dbReference type="EC" id="2.7.13.3"/>
    </reaction>
</comment>
<evidence type="ECO:0000256" key="14">
    <source>
        <dbReference type="SAM" id="Phobius"/>
    </source>
</evidence>
<dbReference type="PROSITE" id="PS50109">
    <property type="entry name" value="HIS_KIN"/>
    <property type="match status" value="1"/>
</dbReference>
<dbReference type="FunFam" id="1.10.287.130:FF:000011">
    <property type="entry name" value="Sensor histidine kinase DcuS"/>
    <property type="match status" value="1"/>
</dbReference>
<dbReference type="FunFam" id="3.30.450.20:FF:000018">
    <property type="entry name" value="Sensor histidine kinase DcuS"/>
    <property type="match status" value="1"/>
</dbReference>
<evidence type="ECO:0000256" key="13">
    <source>
        <dbReference type="ARBA" id="ARBA00023136"/>
    </source>
</evidence>
<dbReference type="RefSeq" id="WP_135544637.1">
    <property type="nucleotide sequence ID" value="NZ_SPQQ01000001.1"/>
</dbReference>
<dbReference type="SUPFAM" id="SSF55785">
    <property type="entry name" value="PYP-like sensor domain (PAS domain)"/>
    <property type="match status" value="1"/>
</dbReference>
<dbReference type="FunFam" id="3.30.450.20:FF:000045">
    <property type="entry name" value="Sensor histidine kinase DcuS"/>
    <property type="match status" value="1"/>
</dbReference>
<dbReference type="PANTHER" id="PTHR43547">
    <property type="entry name" value="TWO-COMPONENT HISTIDINE KINASE"/>
    <property type="match status" value="1"/>
</dbReference>
<dbReference type="Pfam" id="PF02518">
    <property type="entry name" value="HATPase_c"/>
    <property type="match status" value="1"/>
</dbReference>
<keyword evidence="11 14" id="KW-1133">Transmembrane helix</keyword>
<dbReference type="InterPro" id="IPR004358">
    <property type="entry name" value="Sig_transdc_His_kin-like_C"/>
</dbReference>
<keyword evidence="13 14" id="KW-0472">Membrane</keyword>